<dbReference type="SUPFAM" id="SSF64518">
    <property type="entry name" value="Phase 1 flagellin"/>
    <property type="match status" value="1"/>
</dbReference>
<feature type="domain" description="Flagellar hook-associated protein FlgK helical" evidence="10">
    <location>
        <begin position="92"/>
        <end position="325"/>
    </location>
</feature>
<accession>A0A6G7VD22</accession>
<organism evidence="11 12">
    <name type="scientific">Caldichromatium japonicum</name>
    <dbReference type="NCBI Taxonomy" id="2699430"/>
    <lineage>
        <taxon>Bacteria</taxon>
        <taxon>Pseudomonadati</taxon>
        <taxon>Pseudomonadota</taxon>
        <taxon>Gammaproteobacteria</taxon>
        <taxon>Chromatiales</taxon>
        <taxon>Chromatiaceae</taxon>
        <taxon>Caldichromatium</taxon>
    </lineage>
</organism>
<keyword evidence="11" id="KW-0969">Cilium</keyword>
<dbReference type="InterPro" id="IPR049119">
    <property type="entry name" value="FlgK_D2-like"/>
</dbReference>
<dbReference type="AlphaFoldDB" id="A0A6G7VD22"/>
<dbReference type="GO" id="GO:0009424">
    <property type="term" value="C:bacterial-type flagellum hook"/>
    <property type="evidence" value="ECO:0007669"/>
    <property type="project" value="InterPro"/>
</dbReference>
<protein>
    <recommendedName>
        <fullName evidence="4">Flagellar hook-associated protein 1</fullName>
    </recommendedName>
</protein>
<evidence type="ECO:0000256" key="1">
    <source>
        <dbReference type="ARBA" id="ARBA00004365"/>
    </source>
</evidence>
<evidence type="ECO:0000259" key="7">
    <source>
        <dbReference type="Pfam" id="PF00460"/>
    </source>
</evidence>
<feature type="domain" description="Flagellar hook-associated protein 1 D2-like" evidence="9">
    <location>
        <begin position="337"/>
        <end position="416"/>
    </location>
</feature>
<dbReference type="Pfam" id="PF06429">
    <property type="entry name" value="Flg_bbr_C"/>
    <property type="match status" value="1"/>
</dbReference>
<evidence type="ECO:0000259" key="8">
    <source>
        <dbReference type="Pfam" id="PF06429"/>
    </source>
</evidence>
<dbReference type="PRINTS" id="PR01005">
    <property type="entry name" value="FLGHOOKAP1"/>
</dbReference>
<dbReference type="PANTHER" id="PTHR30033:SF1">
    <property type="entry name" value="FLAGELLAR HOOK-ASSOCIATED PROTEIN 1"/>
    <property type="match status" value="1"/>
</dbReference>
<dbReference type="InterPro" id="IPR053927">
    <property type="entry name" value="FlgK_helical"/>
</dbReference>
<evidence type="ECO:0000256" key="6">
    <source>
        <dbReference type="ARBA" id="ARBA00023143"/>
    </source>
</evidence>
<evidence type="ECO:0000256" key="3">
    <source>
        <dbReference type="ARBA" id="ARBA00009677"/>
    </source>
</evidence>
<dbReference type="EMBL" id="CP048029">
    <property type="protein sequence ID" value="QIK37973.1"/>
    <property type="molecule type" value="Genomic_DNA"/>
</dbReference>
<name>A0A6G7VD22_9GAMM</name>
<dbReference type="RefSeq" id="WP_166270736.1">
    <property type="nucleotide sequence ID" value="NZ_CP048029.1"/>
</dbReference>
<keyword evidence="5" id="KW-0964">Secreted</keyword>
<dbReference type="PANTHER" id="PTHR30033">
    <property type="entry name" value="FLAGELLAR HOOK-ASSOCIATED PROTEIN 1"/>
    <property type="match status" value="1"/>
</dbReference>
<dbReference type="GO" id="GO:0005198">
    <property type="term" value="F:structural molecule activity"/>
    <property type="evidence" value="ECO:0007669"/>
    <property type="project" value="InterPro"/>
</dbReference>
<comment type="similarity">
    <text evidence="3">Belongs to the flagella basal body rod proteins family.</text>
</comment>
<keyword evidence="6" id="KW-0975">Bacterial flagellum</keyword>
<evidence type="ECO:0000256" key="4">
    <source>
        <dbReference type="ARBA" id="ARBA00016244"/>
    </source>
</evidence>
<evidence type="ECO:0000259" key="9">
    <source>
        <dbReference type="Pfam" id="PF21158"/>
    </source>
</evidence>
<evidence type="ECO:0000259" key="10">
    <source>
        <dbReference type="Pfam" id="PF22638"/>
    </source>
</evidence>
<evidence type="ECO:0000256" key="2">
    <source>
        <dbReference type="ARBA" id="ARBA00004613"/>
    </source>
</evidence>
<feature type="domain" description="Flagellar basal body rod protein N-terminal" evidence="7">
    <location>
        <begin position="6"/>
        <end position="33"/>
    </location>
</feature>
<keyword evidence="12" id="KW-1185">Reference proteome</keyword>
<dbReference type="Pfam" id="PF00460">
    <property type="entry name" value="Flg_bb_rod"/>
    <property type="match status" value="1"/>
</dbReference>
<gene>
    <name evidence="11" type="primary">flgK</name>
    <name evidence="11" type="ORF">GWK36_08220</name>
</gene>
<keyword evidence="11" id="KW-0282">Flagellum</keyword>
<sequence>MSVLGTGITGLLAFQRALATTSHNVANAATEGYSRQRVDFTANMPQRLGSGYLGQGVRIDGIRRLHDAWIDTQLRTSMSDSAQATARADFAERVDNLLADRSTGLAPTLENLFAAVQDVANDPSTLPARMVMLNESHTLVGRLDRINKRLDEQRQIVNSQLKDAVDAVNQYAKGVATLNKEILARSTAGSPPNDLLDQRDLLIRKIAEQIDVTTTTQDDGAINLFIGTGQALVVGGNNNELVLANLSADPYNPDIGLKTLRADEPINITRFMTGGKIGGLLETRSGVLDRAQNEIGLIGLNLATRFNEQNRLGLDLNGELGTDIFKLPEVTVHAGLKNSTDAIPTVTIGDVHELTPSDYRLRYNGTEFQLTRLPDNTPVALEPHPDDPNVLVADGMYIDISALGGAERNDNWLIQPTRFAASQLRVTMDDPVKLAATSGALAEARNLGTARLMALRMSEDPPTPETYLPAAVVGNTAGDGFDVLTLAYGADAGSATVKSFKVLDPKDPNLITPVSITFDATRNHFMIGEERFPLDPNGTTIIRYNGWELKIDGQPNEGAVLDLNITAVSAETPPRVATIVGPGWELDLRGTPAPGDLYTVELNKNRPGDNRNMLMMASIRDEKLIERQTTLQGGYSTLVADVGTLTRRAQVSRDAANVLLASAQQQREAVSGVNLDEEAANMLRFQQAYRAASQIIATSNAMFDALLSAVRR</sequence>
<comment type="subcellular location">
    <subcellularLocation>
        <location evidence="1">Bacterial flagellum</location>
    </subcellularLocation>
    <subcellularLocation>
        <location evidence="2">Secreted</location>
    </subcellularLocation>
</comment>
<dbReference type="Pfam" id="PF22638">
    <property type="entry name" value="FlgK_D1"/>
    <property type="match status" value="1"/>
</dbReference>
<proteinExistence type="inferred from homology"/>
<reference evidence="12" key="1">
    <citation type="submission" date="2020-01" db="EMBL/GenBank/DDBJ databases">
        <title>Caldichromatium gen. nov., sp. nov., a thermophilic purple sulfur bacterium member of the family Chromatiaceae isolated from Nakabusa hot spring, Japan.</title>
        <authorList>
            <person name="Saini M.K."/>
            <person name="Hanada S."/>
            <person name="Tank M."/>
        </authorList>
    </citation>
    <scope>NUCLEOTIDE SEQUENCE [LARGE SCALE GENOMIC DNA]</scope>
    <source>
        <strain evidence="12">No.7</strain>
    </source>
</reference>
<dbReference type="Pfam" id="PF21158">
    <property type="entry name" value="flgK_1st_1"/>
    <property type="match status" value="1"/>
</dbReference>
<dbReference type="NCBIfam" id="TIGR02492">
    <property type="entry name" value="flgK_ends"/>
    <property type="match status" value="1"/>
</dbReference>
<feature type="domain" description="Flagellar basal-body/hook protein C-terminal" evidence="8">
    <location>
        <begin position="665"/>
        <end position="708"/>
    </location>
</feature>
<dbReference type="GO" id="GO:0044780">
    <property type="term" value="P:bacterial-type flagellum assembly"/>
    <property type="evidence" value="ECO:0007669"/>
    <property type="project" value="InterPro"/>
</dbReference>
<dbReference type="KEGG" id="cjap:GWK36_08220"/>
<dbReference type="InterPro" id="IPR001444">
    <property type="entry name" value="Flag_bb_rod_N"/>
</dbReference>
<evidence type="ECO:0000256" key="5">
    <source>
        <dbReference type="ARBA" id="ARBA00022525"/>
    </source>
</evidence>
<dbReference type="InterPro" id="IPR010930">
    <property type="entry name" value="Flg_bb/hook_C_dom"/>
</dbReference>
<evidence type="ECO:0000313" key="12">
    <source>
        <dbReference type="Proteomes" id="UP000502699"/>
    </source>
</evidence>
<dbReference type="InterPro" id="IPR002371">
    <property type="entry name" value="FlgK"/>
</dbReference>
<keyword evidence="11" id="KW-0966">Cell projection</keyword>
<evidence type="ECO:0000313" key="11">
    <source>
        <dbReference type="EMBL" id="QIK37973.1"/>
    </source>
</evidence>
<dbReference type="Proteomes" id="UP000502699">
    <property type="component" value="Chromosome"/>
</dbReference>
<dbReference type="GO" id="GO:0005576">
    <property type="term" value="C:extracellular region"/>
    <property type="evidence" value="ECO:0007669"/>
    <property type="project" value="UniProtKB-SubCell"/>
</dbReference>